<dbReference type="Proteomes" id="UP001152561">
    <property type="component" value="Unassembled WGS sequence"/>
</dbReference>
<comment type="subcellular location">
    <subcellularLocation>
        <location evidence="1">Membrane</location>
        <topology evidence="1">Multi-pass membrane protein</topology>
    </subcellularLocation>
</comment>
<dbReference type="OrthoDB" id="448280at2759"/>
<evidence type="ECO:0000256" key="5">
    <source>
        <dbReference type="SAM" id="Phobius"/>
    </source>
</evidence>
<sequence>MAKTASTKAEYGMKIKAILVLFFSLTTPFGTIALGIGLSKVYSENSPTALIVVELRNACSAGLLNYMALVDLLASDFMETKLKNNMKLQSWAYLAVLLGAGGMFVMAICKLS</sequence>
<keyword evidence="7" id="KW-1185">Reference proteome</keyword>
<gene>
    <name evidence="6" type="ORF">K7X08_026268</name>
</gene>
<evidence type="ECO:0000256" key="3">
    <source>
        <dbReference type="ARBA" id="ARBA00022989"/>
    </source>
</evidence>
<dbReference type="InterPro" id="IPR003689">
    <property type="entry name" value="ZIP"/>
</dbReference>
<dbReference type="PANTHER" id="PTHR11040:SF41">
    <property type="entry name" value="ZINC TRANSPORTER 7"/>
    <property type="match status" value="1"/>
</dbReference>
<dbReference type="GO" id="GO:0005886">
    <property type="term" value="C:plasma membrane"/>
    <property type="evidence" value="ECO:0007669"/>
    <property type="project" value="TreeGrafter"/>
</dbReference>
<keyword evidence="3 5" id="KW-1133">Transmembrane helix</keyword>
<evidence type="ECO:0000256" key="1">
    <source>
        <dbReference type="ARBA" id="ARBA00004141"/>
    </source>
</evidence>
<organism evidence="6 7">
    <name type="scientific">Anisodus acutangulus</name>
    <dbReference type="NCBI Taxonomy" id="402998"/>
    <lineage>
        <taxon>Eukaryota</taxon>
        <taxon>Viridiplantae</taxon>
        <taxon>Streptophyta</taxon>
        <taxon>Embryophyta</taxon>
        <taxon>Tracheophyta</taxon>
        <taxon>Spermatophyta</taxon>
        <taxon>Magnoliopsida</taxon>
        <taxon>eudicotyledons</taxon>
        <taxon>Gunneridae</taxon>
        <taxon>Pentapetalae</taxon>
        <taxon>asterids</taxon>
        <taxon>lamiids</taxon>
        <taxon>Solanales</taxon>
        <taxon>Solanaceae</taxon>
        <taxon>Solanoideae</taxon>
        <taxon>Hyoscyameae</taxon>
        <taxon>Anisodus</taxon>
    </lineage>
</organism>
<dbReference type="EMBL" id="JAJAGQ010000001">
    <property type="protein sequence ID" value="KAJ8574463.1"/>
    <property type="molecule type" value="Genomic_DNA"/>
</dbReference>
<accession>A0A9Q1RWA8</accession>
<dbReference type="GO" id="GO:0005385">
    <property type="term" value="F:zinc ion transmembrane transporter activity"/>
    <property type="evidence" value="ECO:0007669"/>
    <property type="project" value="TreeGrafter"/>
</dbReference>
<protein>
    <submittedName>
        <fullName evidence="6">Uncharacterized protein</fullName>
    </submittedName>
</protein>
<evidence type="ECO:0000256" key="4">
    <source>
        <dbReference type="ARBA" id="ARBA00023136"/>
    </source>
</evidence>
<evidence type="ECO:0000313" key="6">
    <source>
        <dbReference type="EMBL" id="KAJ8574463.1"/>
    </source>
</evidence>
<keyword evidence="4 5" id="KW-0472">Membrane</keyword>
<comment type="caution">
    <text evidence="6">The sequence shown here is derived from an EMBL/GenBank/DDBJ whole genome shotgun (WGS) entry which is preliminary data.</text>
</comment>
<dbReference type="AlphaFoldDB" id="A0A9Q1RWA8"/>
<reference evidence="7" key="1">
    <citation type="journal article" date="2023" name="Proc. Natl. Acad. Sci. U.S.A.">
        <title>Genomic and structural basis for evolution of tropane alkaloid biosynthesis.</title>
        <authorList>
            <person name="Wanga Y.-J."/>
            <person name="Taina T."/>
            <person name="Yua J.-Y."/>
            <person name="Lia J."/>
            <person name="Xua B."/>
            <person name="Chenc J."/>
            <person name="D'Auriad J.C."/>
            <person name="Huanga J.-P."/>
            <person name="Huanga S.-X."/>
        </authorList>
    </citation>
    <scope>NUCLEOTIDE SEQUENCE [LARGE SCALE GENOMIC DNA]</scope>
    <source>
        <strain evidence="7">cv. KIB-2019</strain>
    </source>
</reference>
<name>A0A9Q1RWA8_9SOLA</name>
<feature type="transmembrane region" description="Helical" evidence="5">
    <location>
        <begin position="91"/>
        <end position="109"/>
    </location>
</feature>
<evidence type="ECO:0000256" key="2">
    <source>
        <dbReference type="ARBA" id="ARBA00022692"/>
    </source>
</evidence>
<dbReference type="PANTHER" id="PTHR11040">
    <property type="entry name" value="ZINC/IRON TRANSPORTER"/>
    <property type="match status" value="1"/>
</dbReference>
<dbReference type="Pfam" id="PF02535">
    <property type="entry name" value="Zip"/>
    <property type="match status" value="1"/>
</dbReference>
<proteinExistence type="predicted"/>
<evidence type="ECO:0000313" key="7">
    <source>
        <dbReference type="Proteomes" id="UP001152561"/>
    </source>
</evidence>
<keyword evidence="2 5" id="KW-0812">Transmembrane</keyword>